<sequence length="449" mass="49223">MHLRFEGLPSLVRRTVLYSFTTPSTVSSAPQPLDVVHEIVWWLAQGYSTTRGKRLLRFAGTAKSARVAALPLVLRTVAFCISTRDQLQELDRVCPDFPTRTLLLAIPVLSVPSQYANALRWFQHISSLAIVSLPTNDDAVTAGNTANAFSAILRAPSLQAKLQRLSLACNLAEPLCLGDLHLQQLARLTELRLALQATQLTVSPTCRLPDTIHTLCLSPAVVVASASVDLALPVLSSLSVAMYDRSEVSWPGDHGFAFPTPAQPAVVALGSAFKRLVGKRKSLTDISLEDIEVNAEMLDALVLLPNLTRLSVHPGTEYDVLSSFALTEDDAIRFLASNVLRQLTSLKVLHLGTLAFSLPCQPEDWANVKTALPASCQVLVAGRCDWGVHSTRVKGVFVTTLQAPTAWCRPRAFDWANDEQKDLLFRNPVMGNMTNLEPDSPRFEWEDEE</sequence>
<dbReference type="InParanoid" id="A0A165D5W4"/>
<dbReference type="AlphaFoldDB" id="A0A165D5W4"/>
<reference evidence="1 2" key="1">
    <citation type="journal article" date="2016" name="Mol. Biol. Evol.">
        <title>Comparative Genomics of Early-Diverging Mushroom-Forming Fungi Provides Insights into the Origins of Lignocellulose Decay Capabilities.</title>
        <authorList>
            <person name="Nagy L.G."/>
            <person name="Riley R."/>
            <person name="Tritt A."/>
            <person name="Adam C."/>
            <person name="Daum C."/>
            <person name="Floudas D."/>
            <person name="Sun H."/>
            <person name="Yadav J.S."/>
            <person name="Pangilinan J."/>
            <person name="Larsson K.H."/>
            <person name="Matsuura K."/>
            <person name="Barry K."/>
            <person name="Labutti K."/>
            <person name="Kuo R."/>
            <person name="Ohm R.A."/>
            <person name="Bhattacharya S.S."/>
            <person name="Shirouzu T."/>
            <person name="Yoshinaga Y."/>
            <person name="Martin F.M."/>
            <person name="Grigoriev I.V."/>
            <person name="Hibbett D.S."/>
        </authorList>
    </citation>
    <scope>NUCLEOTIDE SEQUENCE [LARGE SCALE GENOMIC DNA]</scope>
    <source>
        <strain evidence="1 2">HHB12029</strain>
    </source>
</reference>
<dbReference type="Proteomes" id="UP000077266">
    <property type="component" value="Unassembled WGS sequence"/>
</dbReference>
<evidence type="ECO:0000313" key="2">
    <source>
        <dbReference type="Proteomes" id="UP000077266"/>
    </source>
</evidence>
<keyword evidence="2" id="KW-1185">Reference proteome</keyword>
<gene>
    <name evidence="1" type="ORF">EXIGLDRAFT_701034</name>
</gene>
<evidence type="ECO:0008006" key="3">
    <source>
        <dbReference type="Google" id="ProtNLM"/>
    </source>
</evidence>
<protein>
    <recommendedName>
        <fullName evidence="3">F-box domain-containing protein</fullName>
    </recommendedName>
</protein>
<proteinExistence type="predicted"/>
<dbReference type="EMBL" id="KV426252">
    <property type="protein sequence ID" value="KZV83847.1"/>
    <property type="molecule type" value="Genomic_DNA"/>
</dbReference>
<evidence type="ECO:0000313" key="1">
    <source>
        <dbReference type="EMBL" id="KZV83847.1"/>
    </source>
</evidence>
<organism evidence="1 2">
    <name type="scientific">Exidia glandulosa HHB12029</name>
    <dbReference type="NCBI Taxonomy" id="1314781"/>
    <lineage>
        <taxon>Eukaryota</taxon>
        <taxon>Fungi</taxon>
        <taxon>Dikarya</taxon>
        <taxon>Basidiomycota</taxon>
        <taxon>Agaricomycotina</taxon>
        <taxon>Agaricomycetes</taxon>
        <taxon>Auriculariales</taxon>
        <taxon>Exidiaceae</taxon>
        <taxon>Exidia</taxon>
    </lineage>
</organism>
<accession>A0A165D5W4</accession>
<name>A0A165D5W4_EXIGL</name>